<reference evidence="2 3" key="1">
    <citation type="journal article" date="2014" name="Int. J. Syst. Evol. Microbiol.">
        <title>Complete genome sequence of Corynebacterium casei LMG S-19264T (=DSM 44701T), isolated from a smear-ripened cheese.</title>
        <authorList>
            <consortium name="US DOE Joint Genome Institute (JGI-PGF)"/>
            <person name="Walter F."/>
            <person name="Albersmeier A."/>
            <person name="Kalinowski J."/>
            <person name="Ruckert C."/>
        </authorList>
    </citation>
    <scope>NUCLEOTIDE SEQUENCE [LARGE SCALE GENOMIC DNA]</scope>
    <source>
        <strain evidence="2 3">KCTC 23968</strain>
    </source>
</reference>
<proteinExistence type="predicted"/>
<evidence type="ECO:0000313" key="3">
    <source>
        <dbReference type="Proteomes" id="UP000600865"/>
    </source>
</evidence>
<dbReference type="Proteomes" id="UP000600865">
    <property type="component" value="Unassembled WGS sequence"/>
</dbReference>
<evidence type="ECO:0000313" key="2">
    <source>
        <dbReference type="EMBL" id="GGX56621.1"/>
    </source>
</evidence>
<protein>
    <submittedName>
        <fullName evidence="2">Uncharacterized protein</fullName>
    </submittedName>
</protein>
<feature type="transmembrane region" description="Helical" evidence="1">
    <location>
        <begin position="12"/>
        <end position="36"/>
    </location>
</feature>
<dbReference type="AlphaFoldDB" id="A0A918KAZ2"/>
<keyword evidence="1" id="KW-0472">Membrane</keyword>
<organism evidence="2 3">
    <name type="scientific">Litorimonas cladophorae</name>
    <dbReference type="NCBI Taxonomy" id="1220491"/>
    <lineage>
        <taxon>Bacteria</taxon>
        <taxon>Pseudomonadati</taxon>
        <taxon>Pseudomonadota</taxon>
        <taxon>Alphaproteobacteria</taxon>
        <taxon>Maricaulales</taxon>
        <taxon>Robiginitomaculaceae</taxon>
    </lineage>
</organism>
<accession>A0A918KAZ2</accession>
<comment type="caution">
    <text evidence="2">The sequence shown here is derived from an EMBL/GenBank/DDBJ whole genome shotgun (WGS) entry which is preliminary data.</text>
</comment>
<evidence type="ECO:0000256" key="1">
    <source>
        <dbReference type="SAM" id="Phobius"/>
    </source>
</evidence>
<keyword evidence="1" id="KW-0812">Transmembrane</keyword>
<dbReference type="EMBL" id="BMYV01000001">
    <property type="protein sequence ID" value="GGX56621.1"/>
    <property type="molecule type" value="Genomic_DNA"/>
</dbReference>
<keyword evidence="1" id="KW-1133">Transmembrane helix</keyword>
<sequence length="99" mass="10724">MILRDLSFWGFVKVSLFIALAVPALFIIPVGILAIFNPEAVMFDTTSGTPEKMLGILVLDGTPNWVQGVFAFVVNLLATSKILHLIAQLTPVGKVKISK</sequence>
<gene>
    <name evidence="2" type="ORF">GCM10011309_01830</name>
</gene>
<feature type="transmembrane region" description="Helical" evidence="1">
    <location>
        <begin position="65"/>
        <end position="87"/>
    </location>
</feature>
<name>A0A918KAZ2_9PROT</name>
<keyword evidence="3" id="KW-1185">Reference proteome</keyword>
<dbReference type="RefSeq" id="WP_189580067.1">
    <property type="nucleotide sequence ID" value="NZ_BMYV01000001.1"/>
</dbReference>